<keyword evidence="4" id="KW-0677">Repeat</keyword>
<dbReference type="CDD" id="cd00200">
    <property type="entry name" value="WD40"/>
    <property type="match status" value="1"/>
</dbReference>
<dbReference type="InterPro" id="IPR001680">
    <property type="entry name" value="WD40_rpt"/>
</dbReference>
<feature type="repeat" description="WD" evidence="14">
    <location>
        <begin position="200"/>
        <end position="242"/>
    </location>
</feature>
<feature type="repeat" description="WD" evidence="14">
    <location>
        <begin position="310"/>
        <end position="351"/>
    </location>
</feature>
<dbReference type="GO" id="GO:0007507">
    <property type="term" value="P:heart development"/>
    <property type="evidence" value="ECO:0007669"/>
    <property type="project" value="UniProtKB-ARBA"/>
</dbReference>
<keyword evidence="7" id="KW-0206">Cytoskeleton</keyword>
<dbReference type="OrthoDB" id="674604at2759"/>
<comment type="function">
    <text evidence="10">Required for axonemal dynein assembly and ciliary motility in ciliated organs, including Kupffer's vesicle, during embryogenesis. Facilitates the onset of robust cilia motility during development.</text>
</comment>
<evidence type="ECO:0000256" key="6">
    <source>
        <dbReference type="ARBA" id="ARBA00023069"/>
    </source>
</evidence>
<proteinExistence type="inferred from homology"/>
<dbReference type="InterPro" id="IPR015943">
    <property type="entry name" value="WD40/YVTN_repeat-like_dom_sf"/>
</dbReference>
<evidence type="ECO:0000256" key="7">
    <source>
        <dbReference type="ARBA" id="ARBA00023212"/>
    </source>
</evidence>
<keyword evidence="2" id="KW-0963">Cytoplasm</keyword>
<dbReference type="EMBL" id="JAGFMF010011501">
    <property type="protein sequence ID" value="KAG8520854.1"/>
    <property type="molecule type" value="Genomic_DNA"/>
</dbReference>
<dbReference type="Pfam" id="PF00400">
    <property type="entry name" value="WD40"/>
    <property type="match status" value="8"/>
</dbReference>
<evidence type="ECO:0000256" key="8">
    <source>
        <dbReference type="ARBA" id="ARBA00023273"/>
    </source>
</evidence>
<dbReference type="GO" id="GO:0070286">
    <property type="term" value="P:axonemal dynein complex assembly"/>
    <property type="evidence" value="ECO:0007669"/>
    <property type="project" value="UniProtKB-ARBA"/>
</dbReference>
<dbReference type="PANTHER" id="PTHR22847">
    <property type="entry name" value="WD40 REPEAT PROTEIN"/>
    <property type="match status" value="1"/>
</dbReference>
<name>A0A8J6DU95_GALPY</name>
<dbReference type="PROSITE" id="PS00678">
    <property type="entry name" value="WD_REPEATS_1"/>
    <property type="match status" value="4"/>
</dbReference>
<sequence length="556" mass="61032">MPAGVGCAGTTRRRQPCARSRLPPPPPKSTLAALRPLPRPQPAEASAHAHTLVWRFPWLRIRQPGSGSRTMKLRSLLLRYYPPGILLEYEKSGELKTKSIDLLDLSPGTDVNALVEEIQLAEPLITASRTDQVKLLIQRLQYKLGQHSSHKFYLFKVLRAHILPLTNVALNKSGSCFITGSYDRTCKLWDTASGEELHTLEGHRNVVYAIAFNNPYGDKIATGSFDKTCKLWSVETGKCYHTFRGHTAEIVCLSFNPQSTLVATGSMDTKAKLWDIQNGEEVCTLAVRGRVRRRASSAWPRTTLGLCFLPYGHSAEIISLSFDTSGNRIITGSFDSTVALWDAATGRKVDTLIGHCAEISSASFNWDCSLMLTSSMDKTCMLWDATNGKCVATLTGHDDEILDSCFDYTGKLIATASADGTARVFSAATRKCIAKLEGHEGEISKICFNPQGNRLLTGSADKTARLWDAQTGQCLQVLEGHTDEIFSCAFNYKGDIIITGGGGGRRRAPGFPMPIGIRVPKRNTHRHPPSPFPDSLTHHAAIREVGDSQLMLSVCR</sequence>
<dbReference type="InterPro" id="IPR019775">
    <property type="entry name" value="WD40_repeat_CS"/>
</dbReference>
<feature type="repeat" description="WD" evidence="14">
    <location>
        <begin position="243"/>
        <end position="284"/>
    </location>
</feature>
<dbReference type="AlphaFoldDB" id="A0A8J6DU95"/>
<evidence type="ECO:0000256" key="14">
    <source>
        <dbReference type="PROSITE-ProRule" id="PRU00221"/>
    </source>
</evidence>
<dbReference type="Gene3D" id="2.130.10.10">
    <property type="entry name" value="YVTN repeat-like/Quinoprotein amine dehydrogenase"/>
    <property type="match status" value="4"/>
</dbReference>
<evidence type="ECO:0000256" key="5">
    <source>
        <dbReference type="ARBA" id="ARBA00022846"/>
    </source>
</evidence>
<organism evidence="16 17">
    <name type="scientific">Galemys pyrenaicus</name>
    <name type="common">Iberian desman</name>
    <name type="synonym">Pyrenean desman</name>
    <dbReference type="NCBI Taxonomy" id="202257"/>
    <lineage>
        <taxon>Eukaryota</taxon>
        <taxon>Metazoa</taxon>
        <taxon>Chordata</taxon>
        <taxon>Craniata</taxon>
        <taxon>Vertebrata</taxon>
        <taxon>Euteleostomi</taxon>
        <taxon>Mammalia</taxon>
        <taxon>Eutheria</taxon>
        <taxon>Laurasiatheria</taxon>
        <taxon>Eulipotyphla</taxon>
        <taxon>Talpidae</taxon>
        <taxon>Galemys</taxon>
    </lineage>
</organism>
<dbReference type="FunFam" id="2.130.10.10:FF:000250">
    <property type="entry name" value="Dynein assembly factor with WDR repeat domains 1"/>
    <property type="match status" value="1"/>
</dbReference>
<dbReference type="InterPro" id="IPR011044">
    <property type="entry name" value="Quino_amine_DH_bsu"/>
</dbReference>
<keyword evidence="3 14" id="KW-0853">WD repeat</keyword>
<gene>
    <name evidence="16" type="ORF">J0S82_013974</name>
</gene>
<keyword evidence="5" id="KW-0282">Flagellum</keyword>
<keyword evidence="17" id="KW-1185">Reference proteome</keyword>
<dbReference type="GO" id="GO:0007368">
    <property type="term" value="P:determination of left/right symmetry"/>
    <property type="evidence" value="ECO:0007669"/>
    <property type="project" value="UniProtKB-ARBA"/>
</dbReference>
<accession>A0A8J6DU95</accession>
<evidence type="ECO:0000313" key="16">
    <source>
        <dbReference type="EMBL" id="KAG8520854.1"/>
    </source>
</evidence>
<evidence type="ECO:0000256" key="12">
    <source>
        <dbReference type="ARBA" id="ARBA00064774"/>
    </source>
</evidence>
<dbReference type="SMART" id="SM00320">
    <property type="entry name" value="WD40"/>
    <property type="match status" value="8"/>
</dbReference>
<dbReference type="PRINTS" id="PR00320">
    <property type="entry name" value="GPROTEINBRPT"/>
</dbReference>
<feature type="repeat" description="WD" evidence="14">
    <location>
        <begin position="436"/>
        <end position="477"/>
    </location>
</feature>
<comment type="caution">
    <text evidence="16">The sequence shown here is derived from an EMBL/GenBank/DDBJ whole genome shotgun (WGS) entry which is preliminary data.</text>
</comment>
<evidence type="ECO:0000256" key="2">
    <source>
        <dbReference type="ARBA" id="ARBA00022490"/>
    </source>
</evidence>
<feature type="region of interest" description="Disordered" evidence="15">
    <location>
        <begin position="1"/>
        <end position="29"/>
    </location>
</feature>
<comment type="subcellular location">
    <subcellularLocation>
        <location evidence="1">Cytoplasm</location>
        <location evidence="1">Cytoskeleton</location>
        <location evidence="1">Flagellum axoneme</location>
    </subcellularLocation>
    <subcellularLocation>
        <location evidence="9">Cytoplasm</location>
        <location evidence="9">Cytoskeleton</location>
        <location evidence="9">Flagellum basal body</location>
    </subcellularLocation>
</comment>
<dbReference type="FunFam" id="2.130.10.10:FF:001051">
    <property type="entry name" value="dynein assembly factor with WDR repeat domains 1"/>
    <property type="match status" value="1"/>
</dbReference>
<dbReference type="SUPFAM" id="SSF50969">
    <property type="entry name" value="YVTN repeat-like/Quinoprotein amine dehydrogenase"/>
    <property type="match status" value="1"/>
</dbReference>
<evidence type="ECO:0000256" key="1">
    <source>
        <dbReference type="ARBA" id="ARBA00004611"/>
    </source>
</evidence>
<keyword evidence="8" id="KW-0966">Cell projection</keyword>
<evidence type="ECO:0000256" key="3">
    <source>
        <dbReference type="ARBA" id="ARBA00022574"/>
    </source>
</evidence>
<dbReference type="FunFam" id="2.130.10.10:FF:000227">
    <property type="entry name" value="Dynein assembly factor with WDR repeat domains 1"/>
    <property type="match status" value="1"/>
</dbReference>
<feature type="repeat" description="WD" evidence="14">
    <location>
        <begin position="394"/>
        <end position="435"/>
    </location>
</feature>
<dbReference type="PROSITE" id="PS50082">
    <property type="entry name" value="WD_REPEATS_2"/>
    <property type="match status" value="7"/>
</dbReference>
<evidence type="ECO:0000256" key="11">
    <source>
        <dbReference type="ARBA" id="ARBA00061533"/>
    </source>
</evidence>
<dbReference type="Proteomes" id="UP000700334">
    <property type="component" value="Unassembled WGS sequence"/>
</dbReference>
<evidence type="ECO:0000256" key="9">
    <source>
        <dbReference type="ARBA" id="ARBA00037841"/>
    </source>
</evidence>
<dbReference type="PROSITE" id="PS50294">
    <property type="entry name" value="WD_REPEATS_REGION"/>
    <property type="match status" value="6"/>
</dbReference>
<comment type="subunit">
    <text evidence="12">Interacts with IFT46.</text>
</comment>
<evidence type="ECO:0000256" key="10">
    <source>
        <dbReference type="ARBA" id="ARBA00055601"/>
    </source>
</evidence>
<feature type="repeat" description="WD" evidence="14">
    <location>
        <begin position="352"/>
        <end position="393"/>
    </location>
</feature>
<protein>
    <recommendedName>
        <fullName evidence="13">Dynein assembly factor with WD repeat domains 1</fullName>
    </recommendedName>
</protein>
<evidence type="ECO:0000256" key="15">
    <source>
        <dbReference type="SAM" id="MobiDB-lite"/>
    </source>
</evidence>
<evidence type="ECO:0000256" key="13">
    <source>
        <dbReference type="ARBA" id="ARBA00069109"/>
    </source>
</evidence>
<evidence type="ECO:0000313" key="17">
    <source>
        <dbReference type="Proteomes" id="UP000700334"/>
    </source>
</evidence>
<dbReference type="InterPro" id="IPR020472">
    <property type="entry name" value="WD40_PAC1"/>
</dbReference>
<feature type="repeat" description="WD" evidence="14">
    <location>
        <begin position="158"/>
        <end position="199"/>
    </location>
</feature>
<dbReference type="PANTHER" id="PTHR22847:SF744">
    <property type="entry name" value="DYNEIN ASSEMBLY FACTOR WITH WD REPEATS 1"/>
    <property type="match status" value="1"/>
</dbReference>
<reference evidence="16" key="1">
    <citation type="journal article" date="2021" name="Evol. Appl.">
        <title>The genome of the Pyrenean desman and the effects of bottlenecks and inbreeding on the genomic landscape of an endangered species.</title>
        <authorList>
            <person name="Escoda L."/>
            <person name="Castresana J."/>
        </authorList>
    </citation>
    <scope>NUCLEOTIDE SEQUENCE</scope>
    <source>
        <strain evidence="16">IBE-C5619</strain>
    </source>
</reference>
<keyword evidence="6" id="KW-0969">Cilium</keyword>
<evidence type="ECO:0000256" key="4">
    <source>
        <dbReference type="ARBA" id="ARBA00022737"/>
    </source>
</evidence>
<comment type="similarity">
    <text evidence="11">Belongs to the WD repeat WDR69 family.</text>
</comment>